<comment type="caution">
    <text evidence="2">The sequence shown here is derived from an EMBL/GenBank/DDBJ whole genome shotgun (WGS) entry which is preliminary data.</text>
</comment>
<evidence type="ECO:0000313" key="3">
    <source>
        <dbReference type="Proteomes" id="UP000670475"/>
    </source>
</evidence>
<dbReference type="RefSeq" id="WP_209338909.1">
    <property type="nucleotide sequence ID" value="NZ_JAGIQL010000016.1"/>
</dbReference>
<name>A0A940RUD9_9ACTN</name>
<organism evidence="2 3">
    <name type="scientific">Streptomyces montanisoli</name>
    <dbReference type="NCBI Taxonomy" id="2798581"/>
    <lineage>
        <taxon>Bacteria</taxon>
        <taxon>Bacillati</taxon>
        <taxon>Actinomycetota</taxon>
        <taxon>Actinomycetes</taxon>
        <taxon>Kitasatosporales</taxon>
        <taxon>Streptomycetaceae</taxon>
        <taxon>Streptomyces</taxon>
    </lineage>
</organism>
<evidence type="ECO:0008006" key="4">
    <source>
        <dbReference type="Google" id="ProtNLM"/>
    </source>
</evidence>
<protein>
    <recommendedName>
        <fullName evidence="4">Transposase family protein</fullName>
    </recommendedName>
</protein>
<dbReference type="EMBL" id="JAGIQL010000016">
    <property type="protein sequence ID" value="MBP0457131.1"/>
    <property type="molecule type" value="Genomic_DNA"/>
</dbReference>
<gene>
    <name evidence="2" type="ORF">JFN87_06410</name>
</gene>
<proteinExistence type="predicted"/>
<sequence>MTPRPPASGVPVRSALRPEITPLSEEQRRRAHSVLRRHGAACPGCGNSRRLAIGDALHLGFLFLDEAPDAYMLAVTCPRRSCPARRSGIVLRGGEFL</sequence>
<dbReference type="AlphaFoldDB" id="A0A940RUD9"/>
<keyword evidence="3" id="KW-1185">Reference proteome</keyword>
<accession>A0A940RUD9</accession>
<evidence type="ECO:0000256" key="1">
    <source>
        <dbReference type="SAM" id="MobiDB-lite"/>
    </source>
</evidence>
<dbReference type="Proteomes" id="UP000670475">
    <property type="component" value="Unassembled WGS sequence"/>
</dbReference>
<reference evidence="2" key="1">
    <citation type="submission" date="2021-03" db="EMBL/GenBank/DDBJ databases">
        <title>Whole genome sequence of Streptomyces bomunensis MMS17-BM035.</title>
        <authorList>
            <person name="Lee J.H."/>
        </authorList>
    </citation>
    <scope>NUCLEOTIDE SEQUENCE</scope>
    <source>
        <strain evidence="2">MMS17-BM035</strain>
    </source>
</reference>
<feature type="region of interest" description="Disordered" evidence="1">
    <location>
        <begin position="1"/>
        <end position="32"/>
    </location>
</feature>
<evidence type="ECO:0000313" key="2">
    <source>
        <dbReference type="EMBL" id="MBP0457131.1"/>
    </source>
</evidence>